<reference evidence="8" key="1">
    <citation type="journal article" date="2009" name="Appl. Environ. Microbiol.">
        <title>Complete genome sequence of the chemolithoautotrophic marine magnetotactic coccus strain MC-1.</title>
        <authorList>
            <person name="Schubbe S."/>
            <person name="Williams T.J."/>
            <person name="Xie G."/>
            <person name="Kiss H.E."/>
            <person name="Brettin T.S."/>
            <person name="Martinez D."/>
            <person name="Ross C.A."/>
            <person name="Schuler D."/>
            <person name="Cox B.L."/>
            <person name="Nealson K.H."/>
            <person name="Bazylinski D.A."/>
        </authorList>
    </citation>
    <scope>NUCLEOTIDE SEQUENCE [LARGE SCALE GENOMIC DNA]</scope>
    <source>
        <strain evidence="8">ATCC BAA-1437 / JCM 17883 / MC-1</strain>
    </source>
</reference>
<feature type="transmembrane region" description="Helical" evidence="6">
    <location>
        <begin position="128"/>
        <end position="145"/>
    </location>
</feature>
<dbReference type="Pfam" id="PF13000">
    <property type="entry name" value="Acatn"/>
    <property type="match status" value="1"/>
</dbReference>
<dbReference type="CDD" id="cd17486">
    <property type="entry name" value="MFS_AmpG_like"/>
    <property type="match status" value="1"/>
</dbReference>
<name>A0LBT5_MAGMM</name>
<organism evidence="7 8">
    <name type="scientific">Magnetococcus marinus (strain ATCC BAA-1437 / JCM 17883 / MC-1)</name>
    <dbReference type="NCBI Taxonomy" id="156889"/>
    <lineage>
        <taxon>Bacteria</taxon>
        <taxon>Pseudomonadati</taxon>
        <taxon>Pseudomonadota</taxon>
        <taxon>Magnetococcia</taxon>
        <taxon>Magnetococcales</taxon>
        <taxon>Magnetococcaceae</taxon>
        <taxon>Magnetococcus</taxon>
    </lineage>
</organism>
<feature type="transmembrane region" description="Helical" evidence="6">
    <location>
        <begin position="319"/>
        <end position="340"/>
    </location>
</feature>
<proteinExistence type="predicted"/>
<evidence type="ECO:0000256" key="3">
    <source>
        <dbReference type="ARBA" id="ARBA00022692"/>
    </source>
</evidence>
<dbReference type="PANTHER" id="PTHR12778">
    <property type="entry name" value="SOLUTE CARRIER FAMILY 33 ACETYL-COA TRANSPORTER -RELATED"/>
    <property type="match status" value="1"/>
</dbReference>
<evidence type="ECO:0000256" key="5">
    <source>
        <dbReference type="ARBA" id="ARBA00023136"/>
    </source>
</evidence>
<dbReference type="GO" id="GO:0016020">
    <property type="term" value="C:membrane"/>
    <property type="evidence" value="ECO:0007669"/>
    <property type="project" value="UniProtKB-SubCell"/>
</dbReference>
<evidence type="ECO:0000256" key="2">
    <source>
        <dbReference type="ARBA" id="ARBA00022448"/>
    </source>
</evidence>
<evidence type="ECO:0000256" key="1">
    <source>
        <dbReference type="ARBA" id="ARBA00004141"/>
    </source>
</evidence>
<dbReference type="PANTHER" id="PTHR12778:SF10">
    <property type="entry name" value="MAJOR FACILITATOR SUPERFAMILY DOMAIN-CONTAINING PROTEIN 3"/>
    <property type="match status" value="1"/>
</dbReference>
<feature type="transmembrane region" description="Helical" evidence="6">
    <location>
        <begin position="105"/>
        <end position="122"/>
    </location>
</feature>
<evidence type="ECO:0000313" key="8">
    <source>
        <dbReference type="Proteomes" id="UP000002586"/>
    </source>
</evidence>
<dbReference type="SUPFAM" id="SSF103473">
    <property type="entry name" value="MFS general substrate transporter"/>
    <property type="match status" value="1"/>
</dbReference>
<keyword evidence="2" id="KW-0813">Transport</keyword>
<accession>A0LBT5</accession>
<feature type="transmembrane region" description="Helical" evidence="6">
    <location>
        <begin position="294"/>
        <end position="312"/>
    </location>
</feature>
<keyword evidence="3 6" id="KW-0812">Transmembrane</keyword>
<feature type="transmembrane region" description="Helical" evidence="6">
    <location>
        <begin position="253"/>
        <end position="274"/>
    </location>
</feature>
<feature type="transmembrane region" description="Helical" evidence="6">
    <location>
        <begin position="166"/>
        <end position="190"/>
    </location>
</feature>
<evidence type="ECO:0000256" key="6">
    <source>
        <dbReference type="SAM" id="Phobius"/>
    </source>
</evidence>
<feature type="transmembrane region" description="Helical" evidence="6">
    <location>
        <begin position="382"/>
        <end position="404"/>
    </location>
</feature>
<dbReference type="Gene3D" id="1.20.1250.20">
    <property type="entry name" value="MFS general substrate transporter like domains"/>
    <property type="match status" value="2"/>
</dbReference>
<feature type="transmembrane region" description="Helical" evidence="6">
    <location>
        <begin position="33"/>
        <end position="54"/>
    </location>
</feature>
<keyword evidence="8" id="KW-1185">Reference proteome</keyword>
<keyword evidence="4 6" id="KW-1133">Transmembrane helix</keyword>
<dbReference type="Proteomes" id="UP000002586">
    <property type="component" value="Chromosome"/>
</dbReference>
<comment type="subcellular location">
    <subcellularLocation>
        <location evidence="1">Membrane</location>
        <topology evidence="1">Multi-pass membrane protein</topology>
    </subcellularLocation>
</comment>
<feature type="transmembrane region" description="Helical" evidence="6">
    <location>
        <begin position="66"/>
        <end position="84"/>
    </location>
</feature>
<gene>
    <name evidence="7" type="ordered locus">Mmc1_2937</name>
</gene>
<dbReference type="InterPro" id="IPR036259">
    <property type="entry name" value="MFS_trans_sf"/>
</dbReference>
<feature type="transmembrane region" description="Helical" evidence="6">
    <location>
        <begin position="346"/>
        <end position="370"/>
    </location>
</feature>
<dbReference type="RefSeq" id="WP_011714492.1">
    <property type="nucleotide sequence ID" value="NC_008576.1"/>
</dbReference>
<sequence length="443" mass="47697">MLCKTHRLPGLFEKGNMIRYLKETLRLYAQRPLWTVLLLGFSSGLPLALTLGTLSLWMAEQGVSKTSIGLFALVGVPYTFKFAWAPLMDTLQLPWFSRRFGRRRGWALFTQLGVALTLLLLGQCDPVGTPWLTAGVALLVAFMSASQDIVLDAYRVELLTPAQQGAGAAMIVLGYRLGMLVSGAGALYLASVVAWGLVYAIMALCMGVGMLTVLSNAEPRAESVTPTHQGGLLVWLKTAVVAPFTDFMQRPGWLWVLLFILLYKLGDALAGVMSNPFYLDLAFTKIEIANITKLFGLVASILGGLVGGVLVARLGVMRALLLCGVLQMLSNLLFVVQAQVGHSVPLLGVTIGVENLAGGMGTAAFVAYLSGLCHRTYTATQYALLSSLAAVGRTLLAANAGWMAQNSSWSLFYGLTTLAALPGVLMIPWMMRRFPLPKTMKNG</sequence>
<dbReference type="EMBL" id="CP000471">
    <property type="protein sequence ID" value="ABK45428.1"/>
    <property type="molecule type" value="Genomic_DNA"/>
</dbReference>
<protein>
    <submittedName>
        <fullName evidence="7">Major facilitator superfamily MFS_1</fullName>
    </submittedName>
</protein>
<keyword evidence="5 6" id="KW-0472">Membrane</keyword>
<dbReference type="GO" id="GO:0008521">
    <property type="term" value="F:acetyl-CoA transmembrane transporter activity"/>
    <property type="evidence" value="ECO:0007669"/>
    <property type="project" value="InterPro"/>
</dbReference>
<evidence type="ECO:0000313" key="7">
    <source>
        <dbReference type="EMBL" id="ABK45428.1"/>
    </source>
</evidence>
<feature type="transmembrane region" description="Helical" evidence="6">
    <location>
        <begin position="410"/>
        <end position="431"/>
    </location>
</feature>
<dbReference type="InterPro" id="IPR004752">
    <property type="entry name" value="AmpG_permease/AT-1"/>
</dbReference>
<dbReference type="STRING" id="156889.Mmc1_2937"/>
<dbReference type="NCBIfam" id="TIGR00901">
    <property type="entry name" value="2A0125"/>
    <property type="match status" value="1"/>
</dbReference>
<feature type="transmembrane region" description="Helical" evidence="6">
    <location>
        <begin position="196"/>
        <end position="214"/>
    </location>
</feature>
<reference evidence="7 8" key="2">
    <citation type="journal article" date="2012" name="Int. J. Syst. Evol. Microbiol.">
        <title>Magnetococcus marinus gen. nov., sp. nov., a marine, magnetotactic bacterium that represents a novel lineage (Magnetococcaceae fam. nov.; Magnetococcales ord. nov.) at the base of the Alphaproteobacteria.</title>
        <authorList>
            <person name="Bazylinski D.A."/>
            <person name="Williams T.J."/>
            <person name="Lefevre C.T."/>
            <person name="Berg R.J."/>
            <person name="Zhang C.L."/>
            <person name="Bowser S.S."/>
            <person name="Dean A.J."/>
            <person name="Beveridge T.J."/>
        </authorList>
    </citation>
    <scope>NUCLEOTIDE SEQUENCE [LARGE SCALE GENOMIC DNA]</scope>
    <source>
        <strain evidence="8">ATCC BAA-1437 / JCM 17883 / MC-1</strain>
    </source>
</reference>
<dbReference type="eggNOG" id="COG2211">
    <property type="taxonomic scope" value="Bacteria"/>
</dbReference>
<evidence type="ECO:0000256" key="4">
    <source>
        <dbReference type="ARBA" id="ARBA00022989"/>
    </source>
</evidence>
<dbReference type="HOGENOM" id="CLU_029352_1_2_5"/>
<dbReference type="KEGG" id="mgm:Mmc1_2937"/>
<dbReference type="GO" id="GO:0035348">
    <property type="term" value="P:acetyl-CoA transmembrane transport"/>
    <property type="evidence" value="ECO:0007669"/>
    <property type="project" value="InterPro"/>
</dbReference>
<dbReference type="AlphaFoldDB" id="A0LBT5"/>
<dbReference type="InterPro" id="IPR024371">
    <property type="entry name" value="AcetylCoA_trans_1-like"/>
</dbReference>